<evidence type="ECO:0000256" key="3">
    <source>
        <dbReference type="ARBA" id="ARBA00010327"/>
    </source>
</evidence>
<evidence type="ECO:0000256" key="7">
    <source>
        <dbReference type="ARBA" id="ARBA00022679"/>
    </source>
</evidence>
<sequence length="258" mass="29984">MSQTITSAQFSKFEQGNVTCVYNQTLITNFNAAMLSPSYWQQSNAVTGSAQGRGTTWFVEYNDNSNTPHDWVLRHYYRGGLIGKIIKDSYWFSGVEKTRAACEFALLRHMNTLQLPTPEPIAYRVMQHGFHYQADLLSSRIEHAQDLVAILSEKALTDDIWHNIGATIKRFHQHGIYHHDLNSHNILLNDKKQVFLIDFDRGELRTNPVETNWKQANMARLQRSFLKELNKLEQFNFTEQNWQALKDGYQDADVERQN</sequence>
<evidence type="ECO:0000313" key="16">
    <source>
        <dbReference type="EMBL" id="AAZ27632.1"/>
    </source>
</evidence>
<dbReference type="Proteomes" id="UP000000547">
    <property type="component" value="Chromosome"/>
</dbReference>
<evidence type="ECO:0000313" key="17">
    <source>
        <dbReference type="Proteomes" id="UP000000547"/>
    </source>
</evidence>
<comment type="subcellular location">
    <subcellularLocation>
        <location evidence="1 15">Cell inner membrane</location>
        <topology evidence="1 15">Peripheral membrane protein</topology>
        <orientation evidence="1 15">Cytoplasmic side</orientation>
    </subcellularLocation>
</comment>
<dbReference type="GO" id="GO:0005886">
    <property type="term" value="C:plasma membrane"/>
    <property type="evidence" value="ECO:0007669"/>
    <property type="project" value="UniProtKB-SubCell"/>
</dbReference>
<evidence type="ECO:0000256" key="1">
    <source>
        <dbReference type="ARBA" id="ARBA00004515"/>
    </source>
</evidence>
<evidence type="ECO:0000256" key="10">
    <source>
        <dbReference type="ARBA" id="ARBA00022840"/>
    </source>
</evidence>
<dbReference type="UniPathway" id="UPA00958"/>
<evidence type="ECO:0000256" key="9">
    <source>
        <dbReference type="ARBA" id="ARBA00022777"/>
    </source>
</evidence>
<dbReference type="EMBL" id="CP000083">
    <property type="protein sequence ID" value="AAZ27632.1"/>
    <property type="molecule type" value="Genomic_DNA"/>
</dbReference>
<evidence type="ECO:0000256" key="15">
    <source>
        <dbReference type="HAMAP-Rule" id="MF_00521"/>
    </source>
</evidence>
<dbReference type="InterPro" id="IPR022826">
    <property type="entry name" value="KDO_kinase"/>
</dbReference>
<keyword evidence="7 15" id="KW-0808">Transferase</keyword>
<keyword evidence="6 15" id="KW-0997">Cell inner membrane</keyword>
<evidence type="ECO:0000256" key="6">
    <source>
        <dbReference type="ARBA" id="ARBA00022519"/>
    </source>
</evidence>
<keyword evidence="11 15" id="KW-0448">Lipopolysaccharide biosynthesis</keyword>
<comment type="function">
    <text evidence="15">Catalyzes the ATP-dependent phosphorylation of the 3-deoxy-D-manno-octulosonic acid (Kdo) residue in Kdo-lipid IV(A) at the 4-OH position.</text>
</comment>
<accession>Q48AM8</accession>
<dbReference type="KEGG" id="cps:CPS_0117"/>
<dbReference type="STRING" id="167879.CPS_0117"/>
<dbReference type="RefSeq" id="WP_011040992.1">
    <property type="nucleotide sequence ID" value="NC_003910.7"/>
</dbReference>
<comment type="similarity">
    <text evidence="3 15">Belongs to the protein kinase superfamily. KdkA/RfaP family.</text>
</comment>
<evidence type="ECO:0000256" key="13">
    <source>
        <dbReference type="ARBA" id="ARBA00029511"/>
    </source>
</evidence>
<evidence type="ECO:0000256" key="11">
    <source>
        <dbReference type="ARBA" id="ARBA00022985"/>
    </source>
</evidence>
<name>Q48AM8_COLP3</name>
<keyword evidence="12 15" id="KW-0472">Membrane</keyword>
<dbReference type="AlphaFoldDB" id="Q48AM8"/>
<organism evidence="16 17">
    <name type="scientific">Colwellia psychrerythraea (strain 34H / ATCC BAA-681)</name>
    <name type="common">Vibrio psychroerythus</name>
    <dbReference type="NCBI Taxonomy" id="167879"/>
    <lineage>
        <taxon>Bacteria</taxon>
        <taxon>Pseudomonadati</taxon>
        <taxon>Pseudomonadota</taxon>
        <taxon>Gammaproteobacteria</taxon>
        <taxon>Alteromonadales</taxon>
        <taxon>Colwelliaceae</taxon>
        <taxon>Colwellia</taxon>
    </lineage>
</organism>
<gene>
    <name evidence="15 16" type="primary">kdkA</name>
    <name evidence="16" type="ordered locus">CPS_0117</name>
</gene>
<protein>
    <recommendedName>
        <fullName evidence="13 15">3-deoxy-D-manno-octulosonic acid kinase</fullName>
        <shortName evidence="15">Kdo kinase</shortName>
        <ecNumber evidence="4 15">2.7.1.166</ecNumber>
    </recommendedName>
</protein>
<dbReference type="SUPFAM" id="SSF56112">
    <property type="entry name" value="Protein kinase-like (PK-like)"/>
    <property type="match status" value="1"/>
</dbReference>
<dbReference type="GO" id="GO:0016301">
    <property type="term" value="F:kinase activity"/>
    <property type="evidence" value="ECO:0007669"/>
    <property type="project" value="UniProtKB-KW"/>
</dbReference>
<evidence type="ECO:0000256" key="12">
    <source>
        <dbReference type="ARBA" id="ARBA00023136"/>
    </source>
</evidence>
<evidence type="ECO:0000256" key="8">
    <source>
        <dbReference type="ARBA" id="ARBA00022741"/>
    </source>
</evidence>
<keyword evidence="8 15" id="KW-0547">Nucleotide-binding</keyword>
<proteinExistence type="inferred from homology"/>
<dbReference type="NCBIfam" id="NF002475">
    <property type="entry name" value="PRK01723.1"/>
    <property type="match status" value="1"/>
</dbReference>
<dbReference type="GO" id="GO:0005524">
    <property type="term" value="F:ATP binding"/>
    <property type="evidence" value="ECO:0007669"/>
    <property type="project" value="UniProtKB-UniRule"/>
</dbReference>
<evidence type="ECO:0000256" key="2">
    <source>
        <dbReference type="ARBA" id="ARBA00004713"/>
    </source>
</evidence>
<keyword evidence="5 15" id="KW-1003">Cell membrane</keyword>
<dbReference type="HAMAP" id="MF_00521">
    <property type="entry name" value="KDO_kinase"/>
    <property type="match status" value="1"/>
</dbReference>
<dbReference type="InterPro" id="IPR011009">
    <property type="entry name" value="Kinase-like_dom_sf"/>
</dbReference>
<dbReference type="Pfam" id="PF06293">
    <property type="entry name" value="Kdo"/>
    <property type="match status" value="1"/>
</dbReference>
<evidence type="ECO:0000256" key="4">
    <source>
        <dbReference type="ARBA" id="ARBA00011988"/>
    </source>
</evidence>
<dbReference type="GO" id="GO:0016773">
    <property type="term" value="F:phosphotransferase activity, alcohol group as acceptor"/>
    <property type="evidence" value="ECO:0007669"/>
    <property type="project" value="UniProtKB-UniRule"/>
</dbReference>
<dbReference type="EC" id="2.7.1.166" evidence="4 15"/>
<keyword evidence="9 15" id="KW-0418">Kinase</keyword>
<dbReference type="Gene3D" id="1.10.510.10">
    <property type="entry name" value="Transferase(Phosphotransferase) domain 1"/>
    <property type="match status" value="1"/>
</dbReference>
<dbReference type="GO" id="GO:0009244">
    <property type="term" value="P:lipopolysaccharide core region biosynthetic process"/>
    <property type="evidence" value="ECO:0007669"/>
    <property type="project" value="UniProtKB-UniRule"/>
</dbReference>
<feature type="active site" evidence="15">
    <location>
        <position position="180"/>
    </location>
</feature>
<dbReference type="HOGENOM" id="CLU_094226_0_0_6"/>
<evidence type="ECO:0000256" key="5">
    <source>
        <dbReference type="ARBA" id="ARBA00022475"/>
    </source>
</evidence>
<comment type="catalytic activity">
    <reaction evidence="14 15">
        <text>an alpha-Kdo-(2-&gt;6)-lipid IVA + ATP = a 4-O-phospho-alpha-Kdo-(2-&gt;6)-lipid IVA + ADP + H(+)</text>
        <dbReference type="Rhea" id="RHEA:74271"/>
        <dbReference type="ChEBI" id="CHEBI:15378"/>
        <dbReference type="ChEBI" id="CHEBI:30616"/>
        <dbReference type="ChEBI" id="CHEBI:176428"/>
        <dbReference type="ChEBI" id="CHEBI:193140"/>
        <dbReference type="ChEBI" id="CHEBI:456216"/>
        <dbReference type="EC" id="2.7.1.166"/>
    </reaction>
</comment>
<evidence type="ECO:0000256" key="14">
    <source>
        <dbReference type="ARBA" id="ARBA00034417"/>
    </source>
</evidence>
<reference evidence="16" key="1">
    <citation type="journal article" date="2005" name="Proc. Natl. Acad. Sci. U.S.A.">
        <title>The psychrophilic lifestyle as revealed by the genome sequence of Colwellia psychrerythraea 34H through genomic and proteomic analyses.</title>
        <authorList>
            <person name="Methe B.A."/>
            <person name="Nelson K.E."/>
            <person name="Deming J.W."/>
            <person name="Momen B."/>
            <person name="Melamud E."/>
            <person name="Zhang X."/>
            <person name="Moult J."/>
            <person name="Madupu R."/>
            <person name="Nelson W.C."/>
            <person name="Dodson R.J."/>
            <person name="Brinkac L.M."/>
            <person name="Daugherty S.C."/>
            <person name="Durkin A.S."/>
            <person name="DeBoy R.T."/>
            <person name="Kolonay J.F."/>
            <person name="Sullivan S.A."/>
            <person name="Zhou L."/>
            <person name="Davidsen T.M."/>
            <person name="Wu M."/>
            <person name="Huston A.L."/>
            <person name="Lewis M."/>
            <person name="Weaver B."/>
            <person name="Weidman J.F."/>
            <person name="Khouri H."/>
            <person name="Utterback T.R."/>
            <person name="Feldblyum T.V."/>
            <person name="Fraser C.M."/>
        </authorList>
    </citation>
    <scope>NUCLEOTIDE SEQUENCE [LARGE SCALE GENOMIC DNA]</scope>
    <source>
        <strain evidence="16">34H</strain>
    </source>
</reference>
<comment type="pathway">
    <text evidence="2 15">Bacterial outer membrane biogenesis; LPS core biosynthesis.</text>
</comment>
<keyword evidence="10 15" id="KW-0067">ATP-binding</keyword>